<evidence type="ECO:0000313" key="1">
    <source>
        <dbReference type="EMBL" id="KIH67007.1"/>
    </source>
</evidence>
<evidence type="ECO:0000313" key="2">
    <source>
        <dbReference type="Proteomes" id="UP000054047"/>
    </source>
</evidence>
<sequence length="123" mass="13436">MKRDTERHKNRINGWRFSRKDIESFIHSNIPMAITAKSLLIGFSVSVLYLVQLQALPIPSNDAVLDSSATALATLNITTAIDTLSDPEDSTRVKRQGGGCGCGCGCCCCRPRWVACLSRNFSS</sequence>
<dbReference type="Proteomes" id="UP000054047">
    <property type="component" value="Unassembled WGS sequence"/>
</dbReference>
<reference evidence="1 2" key="1">
    <citation type="submission" date="2013-12" db="EMBL/GenBank/DDBJ databases">
        <title>Draft genome of the parsitic nematode Ancylostoma duodenale.</title>
        <authorList>
            <person name="Mitreva M."/>
        </authorList>
    </citation>
    <scope>NUCLEOTIDE SEQUENCE [LARGE SCALE GENOMIC DNA]</scope>
    <source>
        <strain evidence="1 2">Zhejiang</strain>
    </source>
</reference>
<dbReference type="AlphaFoldDB" id="A0A0C2DVV5"/>
<accession>A0A0C2DVV5</accession>
<organism evidence="1 2">
    <name type="scientific">Ancylostoma duodenale</name>
    <dbReference type="NCBI Taxonomy" id="51022"/>
    <lineage>
        <taxon>Eukaryota</taxon>
        <taxon>Metazoa</taxon>
        <taxon>Ecdysozoa</taxon>
        <taxon>Nematoda</taxon>
        <taxon>Chromadorea</taxon>
        <taxon>Rhabditida</taxon>
        <taxon>Rhabditina</taxon>
        <taxon>Rhabditomorpha</taxon>
        <taxon>Strongyloidea</taxon>
        <taxon>Ancylostomatidae</taxon>
        <taxon>Ancylostomatinae</taxon>
        <taxon>Ancylostoma</taxon>
    </lineage>
</organism>
<dbReference type="EMBL" id="KN726872">
    <property type="protein sequence ID" value="KIH67007.1"/>
    <property type="molecule type" value="Genomic_DNA"/>
</dbReference>
<name>A0A0C2DVV5_9BILA</name>
<proteinExistence type="predicted"/>
<gene>
    <name evidence="1" type="ORF">ANCDUO_02663</name>
</gene>
<keyword evidence="2" id="KW-1185">Reference proteome</keyword>
<protein>
    <submittedName>
        <fullName evidence="1">Uncharacterized protein</fullName>
    </submittedName>
</protein>